<feature type="compositionally biased region" description="Polar residues" evidence="1">
    <location>
        <begin position="107"/>
        <end position="118"/>
    </location>
</feature>
<comment type="caution">
    <text evidence="3">The sequence shown here is derived from an EMBL/GenBank/DDBJ whole genome shotgun (WGS) entry which is preliminary data.</text>
</comment>
<sequence>MTPIDYRSRGNTSFIPASIILLLLMNLFSAQRSVSGGLIAFFLIVICLGAAFAMCKLVQRFNRRISTESDEAESQPQIQVLSVRSLEQVDDFVLERPPDVQDALGTKQMTGASESSTRAVADDPIESPPPDYATVTFDIPDVDSARNLGQQDGSSDRGVDLPDDNSGGNSEVQEDISARSFDLSEDNSGRHLEQRDDISDGSLSPSDSGSERSYDTRL</sequence>
<name>A0A2G8K8D8_STIJA</name>
<feature type="region of interest" description="Disordered" evidence="1">
    <location>
        <begin position="98"/>
        <end position="218"/>
    </location>
</feature>
<feature type="compositionally biased region" description="Basic and acidic residues" evidence="1">
    <location>
        <begin position="209"/>
        <end position="218"/>
    </location>
</feature>
<keyword evidence="2" id="KW-1133">Transmembrane helix</keyword>
<gene>
    <name evidence="3" type="ORF">BSL78_18915</name>
</gene>
<feature type="transmembrane region" description="Helical" evidence="2">
    <location>
        <begin position="36"/>
        <end position="55"/>
    </location>
</feature>
<reference evidence="3 4" key="1">
    <citation type="journal article" date="2017" name="PLoS Biol.">
        <title>The sea cucumber genome provides insights into morphological evolution and visceral regeneration.</title>
        <authorList>
            <person name="Zhang X."/>
            <person name="Sun L."/>
            <person name="Yuan J."/>
            <person name="Sun Y."/>
            <person name="Gao Y."/>
            <person name="Zhang L."/>
            <person name="Li S."/>
            <person name="Dai H."/>
            <person name="Hamel J.F."/>
            <person name="Liu C."/>
            <person name="Yu Y."/>
            <person name="Liu S."/>
            <person name="Lin W."/>
            <person name="Guo K."/>
            <person name="Jin S."/>
            <person name="Xu P."/>
            <person name="Storey K.B."/>
            <person name="Huan P."/>
            <person name="Zhang T."/>
            <person name="Zhou Y."/>
            <person name="Zhang J."/>
            <person name="Lin C."/>
            <person name="Li X."/>
            <person name="Xing L."/>
            <person name="Huo D."/>
            <person name="Sun M."/>
            <person name="Wang L."/>
            <person name="Mercier A."/>
            <person name="Li F."/>
            <person name="Yang H."/>
            <person name="Xiang J."/>
        </authorList>
    </citation>
    <scope>NUCLEOTIDE SEQUENCE [LARGE SCALE GENOMIC DNA]</scope>
    <source>
        <strain evidence="3">Shaxun</strain>
        <tissue evidence="3">Muscle</tissue>
    </source>
</reference>
<evidence type="ECO:0000313" key="4">
    <source>
        <dbReference type="Proteomes" id="UP000230750"/>
    </source>
</evidence>
<dbReference type="AlphaFoldDB" id="A0A2G8K8D8"/>
<accession>A0A2G8K8D8</accession>
<keyword evidence="4" id="KW-1185">Reference proteome</keyword>
<keyword evidence="2" id="KW-0472">Membrane</keyword>
<feature type="compositionally biased region" description="Basic and acidic residues" evidence="1">
    <location>
        <begin position="187"/>
        <end position="198"/>
    </location>
</feature>
<organism evidence="3 4">
    <name type="scientific">Stichopus japonicus</name>
    <name type="common">Sea cucumber</name>
    <dbReference type="NCBI Taxonomy" id="307972"/>
    <lineage>
        <taxon>Eukaryota</taxon>
        <taxon>Metazoa</taxon>
        <taxon>Echinodermata</taxon>
        <taxon>Eleutherozoa</taxon>
        <taxon>Echinozoa</taxon>
        <taxon>Holothuroidea</taxon>
        <taxon>Aspidochirotacea</taxon>
        <taxon>Aspidochirotida</taxon>
        <taxon>Stichopodidae</taxon>
        <taxon>Apostichopus</taxon>
    </lineage>
</organism>
<keyword evidence="2" id="KW-0812">Transmembrane</keyword>
<evidence type="ECO:0000256" key="2">
    <source>
        <dbReference type="SAM" id="Phobius"/>
    </source>
</evidence>
<evidence type="ECO:0000256" key="1">
    <source>
        <dbReference type="SAM" id="MobiDB-lite"/>
    </source>
</evidence>
<dbReference type="EMBL" id="MRZV01000788">
    <property type="protein sequence ID" value="PIK44233.1"/>
    <property type="molecule type" value="Genomic_DNA"/>
</dbReference>
<proteinExistence type="predicted"/>
<dbReference type="Proteomes" id="UP000230750">
    <property type="component" value="Unassembled WGS sequence"/>
</dbReference>
<evidence type="ECO:0000313" key="3">
    <source>
        <dbReference type="EMBL" id="PIK44233.1"/>
    </source>
</evidence>
<feature type="transmembrane region" description="Helical" evidence="2">
    <location>
        <begin position="12"/>
        <end position="30"/>
    </location>
</feature>
<protein>
    <submittedName>
        <fullName evidence="3">Uncharacterized protein</fullName>
    </submittedName>
</protein>